<evidence type="ECO:0000256" key="5">
    <source>
        <dbReference type="ARBA" id="ARBA00023180"/>
    </source>
</evidence>
<reference evidence="8" key="1">
    <citation type="submission" date="2022-01" db="EMBL/GenBank/DDBJ databases">
        <authorList>
            <person name="King R."/>
        </authorList>
    </citation>
    <scope>NUCLEOTIDE SEQUENCE</scope>
</reference>
<dbReference type="PANTHER" id="PTHR11559">
    <property type="entry name" value="CARBOXYLESTERASE"/>
    <property type="match status" value="1"/>
</dbReference>
<keyword evidence="4" id="KW-1015">Disulfide bond</keyword>
<dbReference type="OrthoDB" id="408631at2759"/>
<keyword evidence="2" id="KW-0719">Serine esterase</keyword>
<evidence type="ECO:0000313" key="8">
    <source>
        <dbReference type="EMBL" id="CAH1099298.1"/>
    </source>
</evidence>
<dbReference type="InterPro" id="IPR050309">
    <property type="entry name" value="Type-B_Carboxylest/Lipase"/>
</dbReference>
<feature type="chain" id="PRO_5040539969" description="Carboxylic ester hydrolase" evidence="6">
    <location>
        <begin position="21"/>
        <end position="567"/>
    </location>
</feature>
<evidence type="ECO:0000313" key="9">
    <source>
        <dbReference type="Proteomes" id="UP001153636"/>
    </source>
</evidence>
<feature type="domain" description="Carboxylesterase type B" evidence="7">
    <location>
        <begin position="29"/>
        <end position="548"/>
    </location>
</feature>
<comment type="similarity">
    <text evidence="1 6">Belongs to the type-B carboxylesterase/lipase family.</text>
</comment>
<keyword evidence="3 6" id="KW-0378">Hydrolase</keyword>
<proteinExistence type="inferred from homology"/>
<sequence length="567" mass="63952">MRATKLILFFSLFCATQIHGFPYDKSHFKEVTIADGIIRGKLLTTHKNNDFYAFEDIPYAQPPIGTLRLKEALPPLKWEGVLNTLEDSKICHQFNLNYSAPKENEDCLHLNVYYPADQNDGELLSVLVWIHGGGFVGWSGAIDSFGPHYFIDKKIVVVTVNYRLGPLGFLSTDDGVVPANLGLKDQNLALKWVQQNIASFGGDPSKVTISGQSAGAASVGYHVLNKKSQGLFRAAIMQSGSPLTCWALHKNARHVAQALGNALSPTNQKNLTSQEILHLVKTADIEQLKQETFKLQVKKYLEPNFGNCHPMTSILMSVVKEEEHYENPFVTGMNHEKLKNGDITQVPILIGINSLESLFFNIPGLLLQTSLIDVNVSLSITANINMRDENKSEAGNELKNLYTNSSFVSSQSGSINYMSDCLFTTPIARHAFLQSRYTDVYFYQFSYYGILGRYEFNDIKGASGVGHQEELGYFWHNATADNLNRFPKEDILTHERVMDLWSQFIKHLNPTVNNSEILGDLKWPKVTEEDFLYLDINSELSVKRGPKKYTDWNNIYSKYTNEKLDTY</sequence>
<evidence type="ECO:0000259" key="7">
    <source>
        <dbReference type="Pfam" id="PF00135"/>
    </source>
</evidence>
<dbReference type="Gene3D" id="3.40.50.1820">
    <property type="entry name" value="alpha/beta hydrolase"/>
    <property type="match status" value="1"/>
</dbReference>
<dbReference type="InterPro" id="IPR019826">
    <property type="entry name" value="Carboxylesterase_B_AS"/>
</dbReference>
<keyword evidence="9" id="KW-1185">Reference proteome</keyword>
<dbReference type="AlphaFoldDB" id="A0A9P0CFT9"/>
<evidence type="ECO:0000256" key="3">
    <source>
        <dbReference type="ARBA" id="ARBA00022801"/>
    </source>
</evidence>
<dbReference type="Pfam" id="PF00135">
    <property type="entry name" value="COesterase"/>
    <property type="match status" value="1"/>
</dbReference>
<keyword evidence="5" id="KW-0325">Glycoprotein</keyword>
<dbReference type="EMBL" id="OV651813">
    <property type="protein sequence ID" value="CAH1099298.1"/>
    <property type="molecule type" value="Genomic_DNA"/>
</dbReference>
<name>A0A9P0CFT9_9CUCU</name>
<feature type="signal peptide" evidence="6">
    <location>
        <begin position="1"/>
        <end position="20"/>
    </location>
</feature>
<gene>
    <name evidence="8" type="ORF">PSYICH_LOCUS236</name>
</gene>
<dbReference type="Proteomes" id="UP001153636">
    <property type="component" value="Chromosome 1"/>
</dbReference>
<evidence type="ECO:0000256" key="6">
    <source>
        <dbReference type="RuleBase" id="RU361235"/>
    </source>
</evidence>
<dbReference type="GO" id="GO:0052689">
    <property type="term" value="F:carboxylic ester hydrolase activity"/>
    <property type="evidence" value="ECO:0007669"/>
    <property type="project" value="UniProtKB-KW"/>
</dbReference>
<accession>A0A9P0CFT9</accession>
<dbReference type="EC" id="3.1.1.-" evidence="6"/>
<dbReference type="InterPro" id="IPR002018">
    <property type="entry name" value="CarbesteraseB"/>
</dbReference>
<keyword evidence="6" id="KW-0732">Signal</keyword>
<evidence type="ECO:0000256" key="2">
    <source>
        <dbReference type="ARBA" id="ARBA00022487"/>
    </source>
</evidence>
<evidence type="ECO:0000256" key="1">
    <source>
        <dbReference type="ARBA" id="ARBA00005964"/>
    </source>
</evidence>
<dbReference type="PROSITE" id="PS00122">
    <property type="entry name" value="CARBOXYLESTERASE_B_1"/>
    <property type="match status" value="1"/>
</dbReference>
<protein>
    <recommendedName>
        <fullName evidence="6">Carboxylic ester hydrolase</fullName>
        <ecNumber evidence="6">3.1.1.-</ecNumber>
    </recommendedName>
</protein>
<evidence type="ECO:0000256" key="4">
    <source>
        <dbReference type="ARBA" id="ARBA00023157"/>
    </source>
</evidence>
<organism evidence="8 9">
    <name type="scientific">Psylliodes chrysocephalus</name>
    <dbReference type="NCBI Taxonomy" id="3402493"/>
    <lineage>
        <taxon>Eukaryota</taxon>
        <taxon>Metazoa</taxon>
        <taxon>Ecdysozoa</taxon>
        <taxon>Arthropoda</taxon>
        <taxon>Hexapoda</taxon>
        <taxon>Insecta</taxon>
        <taxon>Pterygota</taxon>
        <taxon>Neoptera</taxon>
        <taxon>Endopterygota</taxon>
        <taxon>Coleoptera</taxon>
        <taxon>Polyphaga</taxon>
        <taxon>Cucujiformia</taxon>
        <taxon>Chrysomeloidea</taxon>
        <taxon>Chrysomelidae</taxon>
        <taxon>Galerucinae</taxon>
        <taxon>Alticini</taxon>
        <taxon>Psylliodes</taxon>
    </lineage>
</organism>
<dbReference type="InterPro" id="IPR029058">
    <property type="entry name" value="AB_hydrolase_fold"/>
</dbReference>
<dbReference type="SUPFAM" id="SSF53474">
    <property type="entry name" value="alpha/beta-Hydrolases"/>
    <property type="match status" value="1"/>
</dbReference>